<dbReference type="InterPro" id="IPR029044">
    <property type="entry name" value="Nucleotide-diphossugar_trans"/>
</dbReference>
<sequence>MSYQPYRFSRPNDLSLVARPKLSVAVVIACRDGQEKLDLVLASLAAQNYPSALTSVYVIDDGSAKALVLPKVKPVKTKLISYKNSPGKWGKTAATNDCVARLREDVLWFIDADMIFEPNHLAHHMKWHHDNDDYAVLGWKRFVKTWSYHPEDLYAALKGGAFEQLHRESWGKDLWEDRVRRTNDLVNPALDGYRAFVGATFSMRNDRWRELGGYNRDLITGEDTELGWRIFTHGLRTVVDRSANSWHLGYSTVESNKDQIHRHNDPSLAQVIPQMHSVRAKGNFAWSVPTYQVFVDVRQTNLSQFIEMRSQLLALPGTNAHFTLLAPWKLLSKRYSPVGDIYADLREIRNWLQGDSQYVLEEIDESAEISIETILEKFSHGSTPYYIFAEARVNIDLKDLVDQLLVSEQGLVGVADKFDRRAFALIAPALGRALESNDSLYRSISSQWGVHWMNDDQFAVLNQGKHNRLRRFMRYLKREGKKVNSPLQLVIFIKKIASLLLRKVLGRG</sequence>
<accession>A0A094PYA4</accession>
<protein>
    <recommendedName>
        <fullName evidence="1">Glycosyltransferase 2-like domain-containing protein</fullName>
    </recommendedName>
</protein>
<dbReference type="CDD" id="cd00761">
    <property type="entry name" value="Glyco_tranf_GTA_type"/>
    <property type="match status" value="1"/>
</dbReference>
<dbReference type="InterPro" id="IPR001173">
    <property type="entry name" value="Glyco_trans_2-like"/>
</dbReference>
<name>A0A094PYA4_9ZZZZ</name>
<dbReference type="PANTHER" id="PTHR43685:SF3">
    <property type="entry name" value="SLR2126 PROTEIN"/>
    <property type="match status" value="1"/>
</dbReference>
<dbReference type="InterPro" id="IPR050834">
    <property type="entry name" value="Glycosyltransf_2"/>
</dbReference>
<comment type="caution">
    <text evidence="2">The sequence shown here is derived from an EMBL/GenBank/DDBJ whole genome shotgun (WGS) entry which is preliminary data.</text>
</comment>
<reference evidence="2" key="1">
    <citation type="submission" date="2014-05" db="EMBL/GenBank/DDBJ databases">
        <title>Key roles for freshwater Actinobacteria revealed by deep metagenomic sequencing.</title>
        <authorList>
            <person name="Ghai R."/>
            <person name="Mizuno C.M."/>
            <person name="Picazo A."/>
            <person name="Camacho A."/>
            <person name="Rodriguez-Valera F."/>
        </authorList>
    </citation>
    <scope>NUCLEOTIDE SEQUENCE</scope>
</reference>
<dbReference type="Gene3D" id="3.90.550.10">
    <property type="entry name" value="Spore Coat Polysaccharide Biosynthesis Protein SpsA, Chain A"/>
    <property type="match status" value="1"/>
</dbReference>
<organism evidence="2">
    <name type="scientific">freshwater metagenome</name>
    <dbReference type="NCBI Taxonomy" id="449393"/>
    <lineage>
        <taxon>unclassified sequences</taxon>
        <taxon>metagenomes</taxon>
        <taxon>ecological metagenomes</taxon>
    </lineage>
</organism>
<dbReference type="EMBL" id="JNSK01000056">
    <property type="protein sequence ID" value="KGA16810.1"/>
    <property type="molecule type" value="Genomic_DNA"/>
</dbReference>
<dbReference type="PANTHER" id="PTHR43685">
    <property type="entry name" value="GLYCOSYLTRANSFERASE"/>
    <property type="match status" value="1"/>
</dbReference>
<evidence type="ECO:0000313" key="2">
    <source>
        <dbReference type="EMBL" id="KGA16810.1"/>
    </source>
</evidence>
<gene>
    <name evidence="2" type="ORF">GM50_13390</name>
</gene>
<dbReference type="SUPFAM" id="SSF53448">
    <property type="entry name" value="Nucleotide-diphospho-sugar transferases"/>
    <property type="match status" value="1"/>
</dbReference>
<evidence type="ECO:0000259" key="1">
    <source>
        <dbReference type="Pfam" id="PF00535"/>
    </source>
</evidence>
<dbReference type="Pfam" id="PF00535">
    <property type="entry name" value="Glycos_transf_2"/>
    <property type="match status" value="1"/>
</dbReference>
<feature type="domain" description="Glycosyltransferase 2-like" evidence="1">
    <location>
        <begin position="26"/>
        <end position="153"/>
    </location>
</feature>
<proteinExistence type="predicted"/>
<dbReference type="AlphaFoldDB" id="A0A094PYA4"/>